<dbReference type="EMBL" id="WKFB01000435">
    <property type="protein sequence ID" value="KAF6723260.1"/>
    <property type="molecule type" value="Genomic_DNA"/>
</dbReference>
<sequence>MPCAVPPPSAAVCHPPPGHARSDKHAGKHPPMKTEPPPRPTHGGQVGADRPDAQHKESGREKEGFREEV</sequence>
<comment type="caution">
    <text evidence="2">The sequence shown here is derived from an EMBL/GenBank/DDBJ whole genome shotgun (WGS) entry which is preliminary data.</text>
</comment>
<evidence type="ECO:0000256" key="1">
    <source>
        <dbReference type="SAM" id="MobiDB-lite"/>
    </source>
</evidence>
<name>A0A834F3A1_ORYME</name>
<organism evidence="2 3">
    <name type="scientific">Oryzias melastigma</name>
    <name type="common">Marine medaka</name>
    <dbReference type="NCBI Taxonomy" id="30732"/>
    <lineage>
        <taxon>Eukaryota</taxon>
        <taxon>Metazoa</taxon>
        <taxon>Chordata</taxon>
        <taxon>Craniata</taxon>
        <taxon>Vertebrata</taxon>
        <taxon>Euteleostomi</taxon>
        <taxon>Actinopterygii</taxon>
        <taxon>Neopterygii</taxon>
        <taxon>Teleostei</taxon>
        <taxon>Neoteleostei</taxon>
        <taxon>Acanthomorphata</taxon>
        <taxon>Ovalentaria</taxon>
        <taxon>Atherinomorphae</taxon>
        <taxon>Beloniformes</taxon>
        <taxon>Adrianichthyidae</taxon>
        <taxon>Oryziinae</taxon>
        <taxon>Oryzias</taxon>
    </lineage>
</organism>
<feature type="compositionally biased region" description="Basic and acidic residues" evidence="1">
    <location>
        <begin position="49"/>
        <end position="69"/>
    </location>
</feature>
<feature type="region of interest" description="Disordered" evidence="1">
    <location>
        <begin position="1"/>
        <end position="69"/>
    </location>
</feature>
<protein>
    <submittedName>
        <fullName evidence="2">Uncharacterized protein</fullName>
    </submittedName>
</protein>
<dbReference type="Proteomes" id="UP000646548">
    <property type="component" value="Unassembled WGS sequence"/>
</dbReference>
<gene>
    <name evidence="2" type="ORF">FQA47_015923</name>
</gene>
<reference evidence="2" key="1">
    <citation type="journal article" name="BMC Genomics">
        <title>Long-read sequencing and de novo genome assembly of marine medaka (Oryzias melastigma).</title>
        <authorList>
            <person name="Liang P."/>
            <person name="Saqib H.S.A."/>
            <person name="Ni X."/>
            <person name="Shen Y."/>
        </authorList>
    </citation>
    <scope>NUCLEOTIDE SEQUENCE</scope>
    <source>
        <strain evidence="2">Bigg-433</strain>
    </source>
</reference>
<feature type="compositionally biased region" description="Pro residues" evidence="1">
    <location>
        <begin position="1"/>
        <end position="18"/>
    </location>
</feature>
<dbReference type="AlphaFoldDB" id="A0A834F3A1"/>
<evidence type="ECO:0000313" key="2">
    <source>
        <dbReference type="EMBL" id="KAF6723260.1"/>
    </source>
</evidence>
<evidence type="ECO:0000313" key="3">
    <source>
        <dbReference type="Proteomes" id="UP000646548"/>
    </source>
</evidence>
<proteinExistence type="predicted"/>
<accession>A0A834F3A1</accession>